<dbReference type="SUPFAM" id="SSF46785">
    <property type="entry name" value="Winged helix' DNA-binding domain"/>
    <property type="match status" value="1"/>
</dbReference>
<dbReference type="GO" id="GO:0003677">
    <property type="term" value="F:DNA binding"/>
    <property type="evidence" value="ECO:0007669"/>
    <property type="project" value="UniProtKB-KW"/>
</dbReference>
<organism evidence="6 7">
    <name type="scientific">Pseudomonas endophytica</name>
    <dbReference type="NCBI Taxonomy" id="1563157"/>
    <lineage>
        <taxon>Bacteria</taxon>
        <taxon>Pseudomonadati</taxon>
        <taxon>Pseudomonadota</taxon>
        <taxon>Gammaproteobacteria</taxon>
        <taxon>Pseudomonadales</taxon>
        <taxon>Pseudomonadaceae</taxon>
        <taxon>Pseudomonas</taxon>
    </lineage>
</organism>
<dbReference type="InterPro" id="IPR029016">
    <property type="entry name" value="GAF-like_dom_sf"/>
</dbReference>
<evidence type="ECO:0000256" key="3">
    <source>
        <dbReference type="ARBA" id="ARBA00023163"/>
    </source>
</evidence>
<dbReference type="FunFam" id="1.10.10.10:FF:000056">
    <property type="entry name" value="IclR family transcriptional regulator"/>
    <property type="match status" value="1"/>
</dbReference>
<name>A0A0Q1CJ76_9PSED</name>
<evidence type="ECO:0000313" key="7">
    <source>
        <dbReference type="Proteomes" id="UP000050342"/>
    </source>
</evidence>
<evidence type="ECO:0000256" key="2">
    <source>
        <dbReference type="ARBA" id="ARBA00023125"/>
    </source>
</evidence>
<dbReference type="InterPro" id="IPR036390">
    <property type="entry name" value="WH_DNA-bd_sf"/>
</dbReference>
<dbReference type="Gene3D" id="1.10.10.10">
    <property type="entry name" value="Winged helix-like DNA-binding domain superfamily/Winged helix DNA-binding domain"/>
    <property type="match status" value="1"/>
</dbReference>
<dbReference type="SUPFAM" id="SSF55781">
    <property type="entry name" value="GAF domain-like"/>
    <property type="match status" value="1"/>
</dbReference>
<keyword evidence="3" id="KW-0804">Transcription</keyword>
<evidence type="ECO:0000256" key="1">
    <source>
        <dbReference type="ARBA" id="ARBA00023015"/>
    </source>
</evidence>
<dbReference type="AlphaFoldDB" id="A0A0Q1CJ76"/>
<keyword evidence="2" id="KW-0238">DNA-binding</keyword>
<dbReference type="PROSITE" id="PS51078">
    <property type="entry name" value="ICLR_ED"/>
    <property type="match status" value="1"/>
</dbReference>
<sequence>MAGSQIERVFNVLESLTREARGVPMQTLAEQLGIPKSATHRLLAELVRLGYVRQNAENSRYHLSTKLVAMGFQYLASSGADIVQPILDRLAQETGELVRLGVVDSERLTWIAKSQGARSGLRYDPDMGREAPLYYTASGHAWLASMTDALALAQVERQAIEAPDDLGPNAPQSNAQLLERLRVARECGYACVQESSAVGTSAIAAVVRSPLDQHVIGVLSVAGPSARLPQERLHALASGLLRFADELSVACQASELFAV</sequence>
<keyword evidence="1" id="KW-0805">Transcription regulation</keyword>
<dbReference type="InterPro" id="IPR014757">
    <property type="entry name" value="Tscrpt_reg_IclR_C"/>
</dbReference>
<dbReference type="Pfam" id="PF09339">
    <property type="entry name" value="HTH_IclR"/>
    <property type="match status" value="1"/>
</dbReference>
<dbReference type="EMBL" id="LLWH01000044">
    <property type="protein sequence ID" value="KQB54870.1"/>
    <property type="molecule type" value="Genomic_DNA"/>
</dbReference>
<evidence type="ECO:0000259" key="4">
    <source>
        <dbReference type="PROSITE" id="PS51077"/>
    </source>
</evidence>
<keyword evidence="7" id="KW-1185">Reference proteome</keyword>
<dbReference type="SMART" id="SM00346">
    <property type="entry name" value="HTH_ICLR"/>
    <property type="match status" value="1"/>
</dbReference>
<dbReference type="Proteomes" id="UP000050342">
    <property type="component" value="Unassembled WGS sequence"/>
</dbReference>
<reference evidence="6 7" key="1">
    <citation type="submission" date="2015-10" db="EMBL/GenBank/DDBJ databases">
        <title>Pseudomonas helleri sp. nov. and Pseudomonas weihenstephanensis sp. nov., isolated from raw cows milk.</title>
        <authorList>
            <person name="Von Neubeck M."/>
            <person name="Huptas C."/>
            <person name="Wenning M."/>
            <person name="Scherer S."/>
        </authorList>
    </citation>
    <scope>NUCLEOTIDE SEQUENCE [LARGE SCALE GENOMIC DNA]</scope>
    <source>
        <strain evidence="6 7">BSTT44</strain>
    </source>
</reference>
<proteinExistence type="predicted"/>
<dbReference type="GO" id="GO:0003700">
    <property type="term" value="F:DNA-binding transcription factor activity"/>
    <property type="evidence" value="ECO:0007669"/>
    <property type="project" value="TreeGrafter"/>
</dbReference>
<dbReference type="RefSeq" id="WP_055101738.1">
    <property type="nucleotide sequence ID" value="NZ_LLWH01000044.1"/>
</dbReference>
<dbReference type="PROSITE" id="PS51077">
    <property type="entry name" value="HTH_ICLR"/>
    <property type="match status" value="1"/>
</dbReference>
<gene>
    <name evidence="6" type="ORF">AQS70_20510</name>
</gene>
<dbReference type="PANTHER" id="PTHR30136">
    <property type="entry name" value="HELIX-TURN-HELIX TRANSCRIPTIONAL REGULATOR, ICLR FAMILY"/>
    <property type="match status" value="1"/>
</dbReference>
<dbReference type="Gene3D" id="3.30.450.40">
    <property type="match status" value="1"/>
</dbReference>
<feature type="domain" description="HTH iclR-type" evidence="4">
    <location>
        <begin position="3"/>
        <end position="65"/>
    </location>
</feature>
<dbReference type="OrthoDB" id="9807558at2"/>
<accession>A0A0Q1CJ76</accession>
<feature type="domain" description="IclR-ED" evidence="5">
    <location>
        <begin position="66"/>
        <end position="253"/>
    </location>
</feature>
<dbReference type="Pfam" id="PF01614">
    <property type="entry name" value="IclR_C"/>
    <property type="match status" value="1"/>
</dbReference>
<comment type="caution">
    <text evidence="6">The sequence shown here is derived from an EMBL/GenBank/DDBJ whole genome shotgun (WGS) entry which is preliminary data.</text>
</comment>
<dbReference type="PANTHER" id="PTHR30136:SF35">
    <property type="entry name" value="HTH-TYPE TRANSCRIPTIONAL REGULATOR RV1719"/>
    <property type="match status" value="1"/>
</dbReference>
<evidence type="ECO:0000259" key="5">
    <source>
        <dbReference type="PROSITE" id="PS51078"/>
    </source>
</evidence>
<dbReference type="InterPro" id="IPR036388">
    <property type="entry name" value="WH-like_DNA-bd_sf"/>
</dbReference>
<dbReference type="STRING" id="1563157.AQS70_20510"/>
<protein>
    <submittedName>
        <fullName evidence="6">IclR family transcriptional regulator</fullName>
    </submittedName>
</protein>
<evidence type="ECO:0000313" key="6">
    <source>
        <dbReference type="EMBL" id="KQB54870.1"/>
    </source>
</evidence>
<dbReference type="GO" id="GO:0045892">
    <property type="term" value="P:negative regulation of DNA-templated transcription"/>
    <property type="evidence" value="ECO:0007669"/>
    <property type="project" value="TreeGrafter"/>
</dbReference>
<dbReference type="InterPro" id="IPR050707">
    <property type="entry name" value="HTH_MetabolicPath_Reg"/>
</dbReference>
<dbReference type="InterPro" id="IPR005471">
    <property type="entry name" value="Tscrpt_reg_IclR_N"/>
</dbReference>